<proteinExistence type="predicted"/>
<protein>
    <submittedName>
        <fullName evidence="2">Glycosyltransferase</fullName>
    </submittedName>
</protein>
<dbReference type="Pfam" id="PF00534">
    <property type="entry name" value="Glycos_transf_1"/>
    <property type="match status" value="1"/>
</dbReference>
<gene>
    <name evidence="2" type="ORF">G9C53_004978</name>
</gene>
<keyword evidence="2" id="KW-0808">Transferase</keyword>
<dbReference type="SUPFAM" id="SSF53756">
    <property type="entry name" value="UDP-Glycosyltransferase/glycogen phosphorylase"/>
    <property type="match status" value="1"/>
</dbReference>
<feature type="non-terminal residue" evidence="2">
    <location>
        <position position="1"/>
    </location>
</feature>
<name>A0A740QJ22_SALTM</name>
<comment type="caution">
    <text evidence="2">The sequence shown here is derived from an EMBL/GenBank/DDBJ whole genome shotgun (WGS) entry which is preliminary data.</text>
</comment>
<dbReference type="InterPro" id="IPR050194">
    <property type="entry name" value="Glycosyltransferase_grp1"/>
</dbReference>
<evidence type="ECO:0000313" key="2">
    <source>
        <dbReference type="EMBL" id="HAF0292573.1"/>
    </source>
</evidence>
<dbReference type="PANTHER" id="PTHR45947:SF3">
    <property type="entry name" value="SULFOQUINOVOSYL TRANSFERASE SQD2"/>
    <property type="match status" value="1"/>
</dbReference>
<reference evidence="2" key="1">
    <citation type="journal article" date="2018" name="Genome Biol.">
        <title>SKESA: strategic k-mer extension for scrupulous assemblies.</title>
        <authorList>
            <person name="Souvorov A."/>
            <person name="Agarwala R."/>
            <person name="Lipman D.J."/>
        </authorList>
    </citation>
    <scope>NUCLEOTIDE SEQUENCE</scope>
    <source>
        <strain evidence="2">N26921</strain>
    </source>
</reference>
<dbReference type="AlphaFoldDB" id="A0A740QJ22"/>
<dbReference type="EMBL" id="DAATVL010000074">
    <property type="protein sequence ID" value="HAF0292573.1"/>
    <property type="molecule type" value="Genomic_DNA"/>
</dbReference>
<dbReference type="InterPro" id="IPR001296">
    <property type="entry name" value="Glyco_trans_1"/>
</dbReference>
<dbReference type="GO" id="GO:0016758">
    <property type="term" value="F:hexosyltransferase activity"/>
    <property type="evidence" value="ECO:0007669"/>
    <property type="project" value="TreeGrafter"/>
</dbReference>
<sequence>ADESFPFLKGKKVVFSIGRVVKEKGFDTLIKAAAILKESNPELCFVIAGNGPLLENYRQLAEQLSLTDFVYFLGFIQDGTRKGLLARADIAVFASTYEPFGLAAAEALAAGVPTIIAETGGMKGLAEHLKTGFYMKPDSEESLADSIKYILANEIQAKNIALRGKISVTSKFNWEENAISTEGVYEMLTARQESGLSNFKADILRRGLK</sequence>
<evidence type="ECO:0000259" key="1">
    <source>
        <dbReference type="Pfam" id="PF00534"/>
    </source>
</evidence>
<dbReference type="PANTHER" id="PTHR45947">
    <property type="entry name" value="SULFOQUINOVOSYL TRANSFERASE SQD2"/>
    <property type="match status" value="1"/>
</dbReference>
<dbReference type="Gene3D" id="3.40.50.2000">
    <property type="entry name" value="Glycogen Phosphorylase B"/>
    <property type="match status" value="1"/>
</dbReference>
<feature type="domain" description="Glycosyl transferase family 1" evidence="1">
    <location>
        <begin position="6"/>
        <end position="161"/>
    </location>
</feature>
<dbReference type="CDD" id="cd03801">
    <property type="entry name" value="GT4_PimA-like"/>
    <property type="match status" value="1"/>
</dbReference>
<accession>A0A740QJ22</accession>
<organism evidence="2">
    <name type="scientific">Salmonella enterica subsp. enterica serovar Typhimurium var. 5-</name>
    <dbReference type="NCBI Taxonomy" id="1620419"/>
    <lineage>
        <taxon>Bacteria</taxon>
        <taxon>Pseudomonadati</taxon>
        <taxon>Pseudomonadota</taxon>
        <taxon>Gammaproteobacteria</taxon>
        <taxon>Enterobacterales</taxon>
        <taxon>Enterobacteriaceae</taxon>
        <taxon>Salmonella</taxon>
    </lineage>
</organism>
<reference evidence="2" key="2">
    <citation type="submission" date="2018-07" db="EMBL/GenBank/DDBJ databases">
        <authorList>
            <consortium name="NCBI Pathogen Detection Project"/>
        </authorList>
    </citation>
    <scope>NUCLEOTIDE SEQUENCE</scope>
    <source>
        <strain evidence="2">N26921</strain>
    </source>
</reference>